<dbReference type="EMBL" id="CP064787">
    <property type="protein sequence ID" value="QSG06055.1"/>
    <property type="molecule type" value="Genomic_DNA"/>
</dbReference>
<feature type="domain" description="Polymerase/histidinol phosphatase N-terminal" evidence="1">
    <location>
        <begin position="4"/>
        <end position="68"/>
    </location>
</feature>
<dbReference type="PANTHER" id="PTHR42924:SF18">
    <property type="entry name" value="POLYMERASE_HISTIDINOL PHOSPHATASE N-TERMINAL DOMAIN-CONTAINING PROTEIN"/>
    <property type="match status" value="1"/>
</dbReference>
<protein>
    <submittedName>
        <fullName evidence="2">Metal-dependent phosphoesterase (PHP family)</fullName>
    </submittedName>
</protein>
<dbReference type="InterPro" id="IPR004013">
    <property type="entry name" value="PHP_dom"/>
</dbReference>
<dbReference type="InterPro" id="IPR052018">
    <property type="entry name" value="PHP_domain"/>
</dbReference>
<dbReference type="PANTHER" id="PTHR42924">
    <property type="entry name" value="EXONUCLEASE"/>
    <property type="match status" value="1"/>
</dbReference>
<dbReference type="InterPro" id="IPR016195">
    <property type="entry name" value="Pol/histidinol_Pase-like"/>
</dbReference>
<sequence>MVRADLHVHTTVSDGELDPEAVPAAARQTGLDAVAITDHDRLQPGLDDPVVRREGLTVVHGIELRVDAGKQRVDLLGYGLEPTADLEAACERIQRDRIERARAIVECVEDRLGVVPDVDFHPGVGRPHVARAIAESDADLGYQEAFETLIGGEGPCFVAREIPDFETGRRLLEEAAAFVGLAHPLRYRDPDHALELTAELDAVELAYPYDHDADLGRVRRAIDRHGLLATGGSDAHGRRLGITGLDAEAFERVRKRLPHPTVE</sequence>
<proteinExistence type="predicted"/>
<dbReference type="InterPro" id="IPR003141">
    <property type="entry name" value="Pol/His_phosphatase_N"/>
</dbReference>
<reference evidence="2" key="1">
    <citation type="submission" date="2020-11" db="EMBL/GenBank/DDBJ databases">
        <title>Carbohydrate-dependent, anaerobic sulfur respiration: A novel catabolism in halophilic archaea.</title>
        <authorList>
            <person name="Sorokin D.Y."/>
            <person name="Messina E."/>
            <person name="Smedile F."/>
            <person name="La Cono V."/>
            <person name="Hallsworth J.E."/>
            <person name="Yakimov M.M."/>
        </authorList>
    </citation>
    <scope>NUCLEOTIDE SEQUENCE</scope>
    <source>
        <strain evidence="2">HSR12-1</strain>
    </source>
</reference>
<dbReference type="AlphaFoldDB" id="A0A897N572"/>
<organism evidence="2 3">
    <name type="scientific">Halapricum desulfuricans</name>
    <dbReference type="NCBI Taxonomy" id="2841257"/>
    <lineage>
        <taxon>Archaea</taxon>
        <taxon>Methanobacteriati</taxon>
        <taxon>Methanobacteriota</taxon>
        <taxon>Stenosarchaea group</taxon>
        <taxon>Halobacteria</taxon>
        <taxon>Halobacteriales</taxon>
        <taxon>Haloarculaceae</taxon>
        <taxon>Halapricum</taxon>
    </lineage>
</organism>
<dbReference type="GO" id="GO:0035312">
    <property type="term" value="F:5'-3' DNA exonuclease activity"/>
    <property type="evidence" value="ECO:0007669"/>
    <property type="project" value="TreeGrafter"/>
</dbReference>
<accession>A0A897N572</accession>
<dbReference type="RefSeq" id="WP_229112432.1">
    <property type="nucleotide sequence ID" value="NZ_CP064787.1"/>
</dbReference>
<dbReference type="GeneID" id="68855309"/>
<dbReference type="Gene3D" id="1.10.150.650">
    <property type="match status" value="1"/>
</dbReference>
<dbReference type="SMART" id="SM00481">
    <property type="entry name" value="POLIIIAc"/>
    <property type="match status" value="1"/>
</dbReference>
<dbReference type="Gene3D" id="3.20.20.140">
    <property type="entry name" value="Metal-dependent hydrolases"/>
    <property type="match status" value="1"/>
</dbReference>
<evidence type="ECO:0000313" key="2">
    <source>
        <dbReference type="EMBL" id="QSG06055.1"/>
    </source>
</evidence>
<evidence type="ECO:0000313" key="3">
    <source>
        <dbReference type="Proteomes" id="UP000663525"/>
    </source>
</evidence>
<dbReference type="SUPFAM" id="SSF89550">
    <property type="entry name" value="PHP domain-like"/>
    <property type="match status" value="1"/>
</dbReference>
<dbReference type="Proteomes" id="UP000663525">
    <property type="component" value="Chromosome"/>
</dbReference>
<evidence type="ECO:0000259" key="1">
    <source>
        <dbReference type="SMART" id="SM00481"/>
    </source>
</evidence>
<name>A0A897N572_9EURY</name>
<dbReference type="Pfam" id="PF02811">
    <property type="entry name" value="PHP"/>
    <property type="match status" value="1"/>
</dbReference>
<dbReference type="GO" id="GO:0004534">
    <property type="term" value="F:5'-3' RNA exonuclease activity"/>
    <property type="evidence" value="ECO:0007669"/>
    <property type="project" value="TreeGrafter"/>
</dbReference>
<gene>
    <name evidence="2" type="ORF">HSR121_1719</name>
</gene>